<name>A0A1S2M3N4_9BACI</name>
<sequence length="150" mass="17990">MKDLEQFLKQINISELTKKTLLSLMKKKEKENKMQKRLNWVGGITLLVIVTLATYFYFKMKMNGGVGSSALTFILSDTLILTLMAFLSILIYSMFQLKRKFDKAEKDVDKIREDIMDRSYEFWRTKEELEERYKVFEYLKDKEDINLYHK</sequence>
<evidence type="ECO:0000313" key="2">
    <source>
        <dbReference type="EMBL" id="OIJ19382.1"/>
    </source>
</evidence>
<dbReference type="RefSeq" id="WP_071316902.1">
    <property type="nucleotide sequence ID" value="NZ_CP063356.2"/>
</dbReference>
<organism evidence="2 4">
    <name type="scientific">Anaerobacillus isosaccharinicus</name>
    <dbReference type="NCBI Taxonomy" id="1532552"/>
    <lineage>
        <taxon>Bacteria</taxon>
        <taxon>Bacillati</taxon>
        <taxon>Bacillota</taxon>
        <taxon>Bacilli</taxon>
        <taxon>Bacillales</taxon>
        <taxon>Bacillaceae</taxon>
        <taxon>Anaerobacillus</taxon>
    </lineage>
</organism>
<dbReference type="Proteomes" id="UP000180175">
    <property type="component" value="Chromosome"/>
</dbReference>
<keyword evidence="4" id="KW-1185">Reference proteome</keyword>
<dbReference type="EMBL" id="CP063356">
    <property type="protein sequence ID" value="QOY35895.1"/>
    <property type="molecule type" value="Genomic_DNA"/>
</dbReference>
<evidence type="ECO:0000313" key="4">
    <source>
        <dbReference type="Proteomes" id="UP000180175"/>
    </source>
</evidence>
<evidence type="ECO:0000313" key="3">
    <source>
        <dbReference type="EMBL" id="QOY35895.1"/>
    </source>
</evidence>
<feature type="transmembrane region" description="Helical" evidence="1">
    <location>
        <begin position="70"/>
        <end position="95"/>
    </location>
</feature>
<reference evidence="2 4" key="1">
    <citation type="submission" date="2016-10" db="EMBL/GenBank/DDBJ databases">
        <title>Draft genome sequences of four alkaliphilic bacteria belonging to the Anaerobacillus genus.</title>
        <authorList>
            <person name="Bassil N.M."/>
            <person name="Lloyd J.R."/>
        </authorList>
    </citation>
    <scope>NUCLEOTIDE SEQUENCE [LARGE SCALE GENOMIC DNA]</scope>
    <source>
        <strain evidence="2 4">NB2006</strain>
    </source>
</reference>
<reference evidence="3 4" key="3">
    <citation type="journal article" date="2019" name="Int. J. Syst. Evol. Microbiol.">
        <title>Anaerobacillus isosaccharinicus sp. nov., an alkaliphilic bacterium which degrades isosaccharinic acid.</title>
        <authorList>
            <person name="Bassil N.M."/>
            <person name="Lloyd J.R."/>
        </authorList>
    </citation>
    <scope>NUCLEOTIDE SEQUENCE [LARGE SCALE GENOMIC DNA]</scope>
    <source>
        <strain evidence="3 4">NB2006</strain>
    </source>
</reference>
<keyword evidence="1" id="KW-0472">Membrane</keyword>
<protein>
    <submittedName>
        <fullName evidence="3">DUF2663 family protein</fullName>
    </submittedName>
</protein>
<gene>
    <name evidence="3" type="ORF">AWH56_025130</name>
    <name evidence="2" type="ORF">AWH56_09435</name>
</gene>
<dbReference type="AlphaFoldDB" id="A0A1S2M3N4"/>
<reference evidence="3 4" key="2">
    <citation type="journal article" date="2017" name="Genome Announc.">
        <title>Draft Genome Sequences of Four Alkaliphilic Bacteria Belonging to the Anaerobacillus Genus.</title>
        <authorList>
            <person name="Bassil N.M."/>
            <person name="Lloyd J.R."/>
        </authorList>
    </citation>
    <scope>NUCLEOTIDE SEQUENCE [LARGE SCALE GENOMIC DNA]</scope>
    <source>
        <strain evidence="3 4">NB2006</strain>
    </source>
</reference>
<feature type="transmembrane region" description="Helical" evidence="1">
    <location>
        <begin position="38"/>
        <end position="58"/>
    </location>
</feature>
<dbReference type="InterPro" id="IPR020210">
    <property type="entry name" value="Uncharacterised_YpbF_TM"/>
</dbReference>
<keyword evidence="1" id="KW-0812">Transmembrane</keyword>
<accession>A0A1S2M3N4</accession>
<reference evidence="3" key="4">
    <citation type="submission" date="2020-10" db="EMBL/GenBank/DDBJ databases">
        <authorList>
            <person name="Bassil N.M."/>
            <person name="Lloyd J.R."/>
        </authorList>
    </citation>
    <scope>NUCLEOTIDE SEQUENCE</scope>
    <source>
        <strain evidence="3">NB2006</strain>
    </source>
</reference>
<dbReference type="OrthoDB" id="2969742at2"/>
<proteinExistence type="predicted"/>
<evidence type="ECO:0000256" key="1">
    <source>
        <dbReference type="SAM" id="Phobius"/>
    </source>
</evidence>
<dbReference type="EMBL" id="LQXD01000079">
    <property type="protein sequence ID" value="OIJ19382.1"/>
    <property type="molecule type" value="Genomic_DNA"/>
</dbReference>
<dbReference type="KEGG" id="aia:AWH56_025130"/>
<dbReference type="Pfam" id="PF10864">
    <property type="entry name" value="DUF2663"/>
    <property type="match status" value="1"/>
</dbReference>
<keyword evidence="1" id="KW-1133">Transmembrane helix</keyword>